<dbReference type="PANTHER" id="PTHR43194:SF2">
    <property type="entry name" value="PEROXISOMAL MEMBRANE PROTEIN LPX1"/>
    <property type="match status" value="1"/>
</dbReference>
<dbReference type="GO" id="GO:0006508">
    <property type="term" value="P:proteolysis"/>
    <property type="evidence" value="ECO:0007669"/>
    <property type="project" value="InterPro"/>
</dbReference>
<evidence type="ECO:0000313" key="4">
    <source>
        <dbReference type="EMBL" id="THH30243.1"/>
    </source>
</evidence>
<dbReference type="InterPro" id="IPR000073">
    <property type="entry name" value="AB_hydrolase_1"/>
</dbReference>
<protein>
    <recommendedName>
        <fullName evidence="3">AB hydrolase-1 domain-containing protein</fullName>
    </recommendedName>
</protein>
<dbReference type="InterPro" id="IPR050228">
    <property type="entry name" value="Carboxylesterase_BioH"/>
</dbReference>
<proteinExistence type="inferred from homology"/>
<keyword evidence="5" id="KW-1185">Reference proteome</keyword>
<dbReference type="Gene3D" id="3.40.50.1820">
    <property type="entry name" value="alpha/beta hydrolase"/>
    <property type="match status" value="1"/>
</dbReference>
<name>A0A4V3XIR8_9APHY</name>
<evidence type="ECO:0000256" key="2">
    <source>
        <dbReference type="ARBA" id="ARBA00022801"/>
    </source>
</evidence>
<dbReference type="PIRSF" id="PIRSF005539">
    <property type="entry name" value="Pept_S33_TRI_F1"/>
    <property type="match status" value="1"/>
</dbReference>
<dbReference type="InterPro" id="IPR029058">
    <property type="entry name" value="AB_hydrolase_fold"/>
</dbReference>
<comment type="caution">
    <text evidence="4">The sequence shown here is derived from an EMBL/GenBank/DDBJ whole genome shotgun (WGS) entry which is preliminary data.</text>
</comment>
<comment type="similarity">
    <text evidence="1">Belongs to the peptidase S33 family.</text>
</comment>
<dbReference type="SUPFAM" id="SSF53474">
    <property type="entry name" value="alpha/beta-Hydrolases"/>
    <property type="match status" value="1"/>
</dbReference>
<dbReference type="GO" id="GO:0008233">
    <property type="term" value="F:peptidase activity"/>
    <property type="evidence" value="ECO:0007669"/>
    <property type="project" value="InterPro"/>
</dbReference>
<dbReference type="InterPro" id="IPR002410">
    <property type="entry name" value="Peptidase_S33"/>
</dbReference>
<dbReference type="OrthoDB" id="190201at2759"/>
<feature type="domain" description="AB hydrolase-1" evidence="3">
    <location>
        <begin position="54"/>
        <end position="296"/>
    </location>
</feature>
<dbReference type="AlphaFoldDB" id="A0A4V3XIR8"/>
<evidence type="ECO:0000313" key="5">
    <source>
        <dbReference type="Proteomes" id="UP000308730"/>
    </source>
</evidence>
<dbReference type="Proteomes" id="UP000308730">
    <property type="component" value="Unassembled WGS sequence"/>
</dbReference>
<dbReference type="InterPro" id="IPR005945">
    <property type="entry name" value="Pro_imino_pep"/>
</dbReference>
<dbReference type="Pfam" id="PF00561">
    <property type="entry name" value="Abhydrolase_1"/>
    <property type="match status" value="1"/>
</dbReference>
<reference evidence="4 5" key="1">
    <citation type="submission" date="2019-02" db="EMBL/GenBank/DDBJ databases">
        <title>Genome sequencing of the rare red list fungi Antrodiella citrinella (Flaviporus citrinellus).</title>
        <authorList>
            <person name="Buettner E."/>
            <person name="Kellner H."/>
        </authorList>
    </citation>
    <scope>NUCLEOTIDE SEQUENCE [LARGE SCALE GENOMIC DNA]</scope>
    <source>
        <strain evidence="4 5">DSM 108506</strain>
    </source>
</reference>
<dbReference type="PRINTS" id="PR00793">
    <property type="entry name" value="PROAMNOPTASE"/>
</dbReference>
<evidence type="ECO:0000259" key="3">
    <source>
        <dbReference type="Pfam" id="PF00561"/>
    </source>
</evidence>
<accession>A0A4V3XIR8</accession>
<organism evidence="4 5">
    <name type="scientific">Antrodiella citrinella</name>
    <dbReference type="NCBI Taxonomy" id="2447956"/>
    <lineage>
        <taxon>Eukaryota</taxon>
        <taxon>Fungi</taxon>
        <taxon>Dikarya</taxon>
        <taxon>Basidiomycota</taxon>
        <taxon>Agaricomycotina</taxon>
        <taxon>Agaricomycetes</taxon>
        <taxon>Polyporales</taxon>
        <taxon>Steccherinaceae</taxon>
        <taxon>Antrodiella</taxon>
    </lineage>
</organism>
<dbReference type="PANTHER" id="PTHR43194">
    <property type="entry name" value="HYDROLASE ALPHA/BETA FOLD FAMILY"/>
    <property type="match status" value="1"/>
</dbReference>
<dbReference type="EMBL" id="SGPM01000089">
    <property type="protein sequence ID" value="THH30243.1"/>
    <property type="molecule type" value="Genomic_DNA"/>
</dbReference>
<evidence type="ECO:0000256" key="1">
    <source>
        <dbReference type="ARBA" id="ARBA00010088"/>
    </source>
</evidence>
<sequence length="309" mass="34618">MDTPSSDLRSLVSILLPMAQSCKPSFEGTIPFPYHGETFQTFVKVYGDLKNRVPLVALHGGPGVSHHYLACLSDLTSKYDFPVIVYDQIGNAGSTHLPDKPKTFWSIDLFIDELENLLSHFGISDEFSLLGQSWGGCLAMEFEVRRQPKGLKKVVLANSLASFALWEQSTMELAMTLPPEVGAALAGGMANREKYWEALQVFHSRHGCIVKPPPKEYYDSILWVFGEHGDTTVADAEILKGWTIIDRLHLIKSSAFIINGRKDIAQDFVVKPLFDGLTKVKWVTFEGSSHTPHLEERDKYMKLVAEFLQ</sequence>
<keyword evidence="2" id="KW-0378">Hydrolase</keyword>
<gene>
    <name evidence="4" type="ORF">EUX98_g3967</name>
</gene>